<comment type="similarity">
    <text evidence="7">Belongs to the MoaC family.</text>
</comment>
<protein>
    <recommendedName>
        <fullName evidence="3 7">Cyclic pyranopterin monophosphate synthase</fullName>
        <ecNumber evidence="3 7">4.6.1.17</ecNumber>
    </recommendedName>
    <alternativeName>
        <fullName evidence="7">Molybdenum cofactor biosynthesis protein C</fullName>
    </alternativeName>
</protein>
<dbReference type="CDD" id="cd01420">
    <property type="entry name" value="MoaC_PE"/>
    <property type="match status" value="1"/>
</dbReference>
<evidence type="ECO:0000256" key="4">
    <source>
        <dbReference type="ARBA" id="ARBA00023150"/>
    </source>
</evidence>
<evidence type="ECO:0000313" key="10">
    <source>
        <dbReference type="Proteomes" id="UP001320715"/>
    </source>
</evidence>
<dbReference type="Proteomes" id="UP001320715">
    <property type="component" value="Unassembled WGS sequence"/>
</dbReference>
<accession>A0ABT1CQA1</accession>
<evidence type="ECO:0000256" key="2">
    <source>
        <dbReference type="ARBA" id="ARBA00005046"/>
    </source>
</evidence>
<dbReference type="Pfam" id="PF01967">
    <property type="entry name" value="MoaC"/>
    <property type="match status" value="1"/>
</dbReference>
<comment type="function">
    <text evidence="6 7">Catalyzes the conversion of (8S)-3',8-cyclo-7,8-dihydroguanosine 5'-triphosphate to cyclic pyranopterin monophosphate (cPMP).</text>
</comment>
<dbReference type="GO" id="GO:0061799">
    <property type="term" value="F:cyclic pyranopterin monophosphate synthase activity"/>
    <property type="evidence" value="ECO:0007669"/>
    <property type="project" value="UniProtKB-EC"/>
</dbReference>
<feature type="domain" description="Molybdopterin cofactor biosynthesis C (MoaC)" evidence="8">
    <location>
        <begin position="20"/>
        <end position="155"/>
    </location>
</feature>
<evidence type="ECO:0000256" key="6">
    <source>
        <dbReference type="ARBA" id="ARBA00055087"/>
    </source>
</evidence>
<dbReference type="InterPro" id="IPR050105">
    <property type="entry name" value="MoCo_biosynth_MoaA/MoaC"/>
</dbReference>
<keyword evidence="5 7" id="KW-0456">Lyase</keyword>
<dbReference type="PANTHER" id="PTHR22960">
    <property type="entry name" value="MOLYBDOPTERIN COFACTOR SYNTHESIS PROTEIN A"/>
    <property type="match status" value="1"/>
</dbReference>
<gene>
    <name evidence="7 9" type="primary">moaC</name>
    <name evidence="9" type="ORF">GTW23_09305</name>
</gene>
<dbReference type="NCBIfam" id="NF006870">
    <property type="entry name" value="PRK09364.1"/>
    <property type="match status" value="1"/>
</dbReference>
<proteinExistence type="inferred from homology"/>
<evidence type="ECO:0000256" key="3">
    <source>
        <dbReference type="ARBA" id="ARBA00012575"/>
    </source>
</evidence>
<keyword evidence="10" id="KW-1185">Reference proteome</keyword>
<evidence type="ECO:0000313" key="9">
    <source>
        <dbReference type="EMBL" id="MCO6408367.1"/>
    </source>
</evidence>
<evidence type="ECO:0000256" key="5">
    <source>
        <dbReference type="ARBA" id="ARBA00023239"/>
    </source>
</evidence>
<organism evidence="9 10">
    <name type="scientific">Hoeflea alexandrii</name>
    <dbReference type="NCBI Taxonomy" id="288436"/>
    <lineage>
        <taxon>Bacteria</taxon>
        <taxon>Pseudomonadati</taxon>
        <taxon>Pseudomonadota</taxon>
        <taxon>Alphaproteobacteria</taxon>
        <taxon>Hyphomicrobiales</taxon>
        <taxon>Rhizobiaceae</taxon>
        <taxon>Hoeflea</taxon>
    </lineage>
</organism>
<name>A0ABT1CQA1_9HYPH</name>
<comment type="subunit">
    <text evidence="7">Homohexamer; trimer of dimers.</text>
</comment>
<evidence type="ECO:0000256" key="7">
    <source>
        <dbReference type="HAMAP-Rule" id="MF_01224"/>
    </source>
</evidence>
<feature type="binding site" evidence="7">
    <location>
        <begin position="118"/>
        <end position="119"/>
    </location>
    <ligand>
        <name>substrate</name>
    </ligand>
</feature>
<reference evidence="9 10" key="1">
    <citation type="submission" date="2020-01" db="EMBL/GenBank/DDBJ databases">
        <title>Genomes of bacteria type strains.</title>
        <authorList>
            <person name="Chen J."/>
            <person name="Zhu S."/>
            <person name="Yang J."/>
        </authorList>
    </citation>
    <scope>NUCLEOTIDE SEQUENCE [LARGE SCALE GENOMIC DNA]</scope>
    <source>
        <strain evidence="9 10">DSM 16655</strain>
    </source>
</reference>
<dbReference type="InterPro" id="IPR002820">
    <property type="entry name" value="Mopterin_CF_biosynth-C_dom"/>
</dbReference>
<comment type="catalytic activity">
    <reaction evidence="1 7">
        <text>(8S)-3',8-cyclo-7,8-dihydroguanosine 5'-triphosphate = cyclic pyranopterin phosphate + diphosphate</text>
        <dbReference type="Rhea" id="RHEA:49580"/>
        <dbReference type="ChEBI" id="CHEBI:33019"/>
        <dbReference type="ChEBI" id="CHEBI:59648"/>
        <dbReference type="ChEBI" id="CHEBI:131766"/>
        <dbReference type="EC" id="4.6.1.17"/>
    </reaction>
</comment>
<dbReference type="SUPFAM" id="SSF55040">
    <property type="entry name" value="Molybdenum cofactor biosynthesis protein C, MoaC"/>
    <property type="match status" value="1"/>
</dbReference>
<evidence type="ECO:0000259" key="8">
    <source>
        <dbReference type="Pfam" id="PF01967"/>
    </source>
</evidence>
<dbReference type="Gene3D" id="3.30.70.640">
    <property type="entry name" value="Molybdopterin cofactor biosynthesis C (MoaC) domain"/>
    <property type="match status" value="1"/>
</dbReference>
<dbReference type="NCBIfam" id="TIGR00581">
    <property type="entry name" value="moaC"/>
    <property type="match status" value="1"/>
</dbReference>
<dbReference type="EC" id="4.6.1.17" evidence="3 7"/>
<dbReference type="EMBL" id="JAAAML010000001">
    <property type="protein sequence ID" value="MCO6408367.1"/>
    <property type="molecule type" value="Genomic_DNA"/>
</dbReference>
<comment type="pathway">
    <text evidence="2 7">Cofactor biosynthesis; molybdopterin biosynthesis.</text>
</comment>
<feature type="active site" evidence="7">
    <location>
        <position position="133"/>
    </location>
</feature>
<dbReference type="InterPro" id="IPR023045">
    <property type="entry name" value="MoaC"/>
</dbReference>
<dbReference type="HAMAP" id="MF_01224_B">
    <property type="entry name" value="MoaC_B"/>
    <property type="match status" value="1"/>
</dbReference>
<dbReference type="InterPro" id="IPR047594">
    <property type="entry name" value="MoaC_bact/euk"/>
</dbReference>
<sequence>MADESSPRLTHLAEDGSAAMVDVGDKADTVRVAEAIGHVRMKPETLALILAGNMKKGDVIGAARIAGIMAAKQTANLIPLCHPLALTKVSVEIEPDEALPGLRVRALAKLTGKTGVEMEALTAVSVTCLTIYDMAKAVDRGMEIDGIKVLAKSGGKSGDWKLDT</sequence>
<feature type="binding site" evidence="7">
    <location>
        <begin position="80"/>
        <end position="82"/>
    </location>
    <ligand>
        <name>substrate</name>
    </ligand>
</feature>
<dbReference type="InterPro" id="IPR036522">
    <property type="entry name" value="MoaC_sf"/>
</dbReference>
<keyword evidence="4 7" id="KW-0501">Molybdenum cofactor biosynthesis</keyword>
<evidence type="ECO:0000256" key="1">
    <source>
        <dbReference type="ARBA" id="ARBA00001637"/>
    </source>
</evidence>
<dbReference type="RefSeq" id="WP_252915494.1">
    <property type="nucleotide sequence ID" value="NZ_JAAAML010000001.1"/>
</dbReference>
<comment type="caution">
    <text evidence="9">The sequence shown here is derived from an EMBL/GenBank/DDBJ whole genome shotgun (WGS) entry which is preliminary data.</text>
</comment>